<dbReference type="GO" id="GO:0046872">
    <property type="term" value="F:metal ion binding"/>
    <property type="evidence" value="ECO:0007669"/>
    <property type="project" value="UniProtKB-KW"/>
</dbReference>
<name>A0A1X0QK36_9MICR</name>
<feature type="domain" description="Peptidase M16 middle/third" evidence="11">
    <location>
        <begin position="364"/>
        <end position="645"/>
    </location>
</feature>
<evidence type="ECO:0000256" key="4">
    <source>
        <dbReference type="ARBA" id="ARBA00022723"/>
    </source>
</evidence>
<dbReference type="InterPro" id="IPR011249">
    <property type="entry name" value="Metalloenz_LuxS/M16"/>
</dbReference>
<dbReference type="GO" id="GO:0004222">
    <property type="term" value="F:metalloendopeptidase activity"/>
    <property type="evidence" value="ECO:0007669"/>
    <property type="project" value="InterPro"/>
</dbReference>
<comment type="cofactor">
    <cofactor evidence="1">
        <name>Zn(2+)</name>
        <dbReference type="ChEBI" id="CHEBI:29105"/>
    </cofactor>
</comment>
<gene>
    <name evidence="13" type="primary">STE23</name>
    <name evidence="13" type="ORF">A0H76_2373</name>
</gene>
<keyword evidence="3" id="KW-0645">Protease</keyword>
<dbReference type="InterPro" id="IPR054734">
    <property type="entry name" value="PqqF-like_C_4"/>
</dbReference>
<evidence type="ECO:0000259" key="10">
    <source>
        <dbReference type="Pfam" id="PF05193"/>
    </source>
</evidence>
<dbReference type="InterPro" id="IPR001431">
    <property type="entry name" value="Pept_M16_Zn_BS"/>
</dbReference>
<evidence type="ECO:0000256" key="6">
    <source>
        <dbReference type="ARBA" id="ARBA00022833"/>
    </source>
</evidence>
<dbReference type="FunFam" id="3.30.830.10:FF:000012">
    <property type="entry name" value="Protease 3"/>
    <property type="match status" value="1"/>
</dbReference>
<evidence type="ECO:0000256" key="7">
    <source>
        <dbReference type="ARBA" id="ARBA00023049"/>
    </source>
</evidence>
<evidence type="ECO:0000256" key="5">
    <source>
        <dbReference type="ARBA" id="ARBA00022801"/>
    </source>
</evidence>
<dbReference type="VEuPathDB" id="MicrosporidiaDB:A0H76_2373"/>
<evidence type="ECO:0000313" key="13">
    <source>
        <dbReference type="EMBL" id="ORE00056.1"/>
    </source>
</evidence>
<evidence type="ECO:0000259" key="11">
    <source>
        <dbReference type="Pfam" id="PF16187"/>
    </source>
</evidence>
<evidence type="ECO:0000313" key="14">
    <source>
        <dbReference type="Proteomes" id="UP000192501"/>
    </source>
</evidence>
<dbReference type="Pfam" id="PF22456">
    <property type="entry name" value="PqqF-like_C_4"/>
    <property type="match status" value="1"/>
</dbReference>
<dbReference type="Pfam" id="PF16187">
    <property type="entry name" value="Peptidase_M16_M"/>
    <property type="match status" value="1"/>
</dbReference>
<sequence>MSEIIKSRLDNSEYEKLTLSNGVEVLLVSNKRFERGCISVSMNVGSFNEDPKFKGLAHFLEHMLFMGTKKFPSENYFNEIVNKYGGRYNAFTSDQKTVYFCDIHKDMFNHLIDIFSSFFISPLFNENGIDREVNAVNSEYLNTLNSHVFRHEAVLKEFIQDDHPFKNFNCGNLETLQKEGIYKEMKKFFMKYYSSNKCAVVLSSSLSIEELRKRVEVFNQVPVNDNIDRIPIRRYDYFLKKEFQSSIIKVKPLEDKKSLIVHFTTPSSFNFIEENPFGIICYELEKNSKGSLISKLVKAGLGTFVDVSNNTCEEYDLIEIEIGLTDEGIKQHEKVLNILYDSIREVNITREYYDVVKARLDLDFEYLDDKDQLQLTRELAIHLKDVPFKHLLSNFYITTKYDMKIIVSYLNCFKDYSKWIVLLYTQEGPFTNKDKYYSVEYKIIDKLSLNDTHVDLSKNLISLPLKDFSLIESLKCNDEFVKYRDYYYKKINMGSKNLIYCFDKSFKDPSNIFTLSLISDDYFNNLPFYEVCALIVFNYFEETYFDEIENSRTSFSITTSTSGLEISVKGFNSMRTLTILKKALDYFTCLSKINDEEIKILFPVFKSKIIGEYESKIKVSPYKKSFDVFNQSFIKGLKSYEEYLEMVKNMKLSDLPILRKVDYSIDLFSVGNFDYQKVFDFLKGIKSILLERNIINNEVKPVVNYPVIDKFNNSVNYMINLGENYQLGFFYSHVINELFFDSLRTKEALGYIVFNTIRLIRSKRFVCFVVQSEKDGDFLINRINDFIVESQKYIKELNNEDFEEFKKGFIIEITKPFDNLTVLHRFVHNKYQLDENINQELETIKIINNLKLSDFINFVNDLTKLKVNVFKSFPLNE</sequence>
<keyword evidence="7" id="KW-0482">Metalloprotease</keyword>
<dbReference type="Pfam" id="PF00675">
    <property type="entry name" value="Peptidase_M16"/>
    <property type="match status" value="1"/>
</dbReference>
<dbReference type="EMBL" id="LTAI01000070">
    <property type="protein sequence ID" value="ORE00056.1"/>
    <property type="molecule type" value="Genomic_DNA"/>
</dbReference>
<dbReference type="Proteomes" id="UP000192501">
    <property type="component" value="Unassembled WGS sequence"/>
</dbReference>
<evidence type="ECO:0000259" key="9">
    <source>
        <dbReference type="Pfam" id="PF00675"/>
    </source>
</evidence>
<evidence type="ECO:0000256" key="2">
    <source>
        <dbReference type="ARBA" id="ARBA00007261"/>
    </source>
</evidence>
<proteinExistence type="inferred from homology"/>
<keyword evidence="6" id="KW-0862">Zinc</keyword>
<reference evidence="13 14" key="1">
    <citation type="journal article" date="2017" name="Environ. Microbiol.">
        <title>Decay of the glycolytic pathway and adaptation to intranuclear parasitism within Enterocytozoonidae microsporidia.</title>
        <authorList>
            <person name="Wiredu Boakye D."/>
            <person name="Jaroenlak P."/>
            <person name="Prachumwat A."/>
            <person name="Williams T.A."/>
            <person name="Bateman K.S."/>
            <person name="Itsathitphaisarn O."/>
            <person name="Sritunyalucksana K."/>
            <person name="Paszkiewicz K.H."/>
            <person name="Moore K.A."/>
            <person name="Stentiford G.D."/>
            <person name="Williams B.A."/>
        </authorList>
    </citation>
    <scope>NUCLEOTIDE SEQUENCE [LARGE SCALE GENOMIC DNA]</scope>
    <source>
        <strain evidence="14">canceri</strain>
    </source>
</reference>
<comment type="similarity">
    <text evidence="2 8">Belongs to the peptidase M16 family.</text>
</comment>
<dbReference type="GO" id="GO:0005737">
    <property type="term" value="C:cytoplasm"/>
    <property type="evidence" value="ECO:0007669"/>
    <property type="project" value="UniProtKB-ARBA"/>
</dbReference>
<dbReference type="PANTHER" id="PTHR43690">
    <property type="entry name" value="NARDILYSIN"/>
    <property type="match status" value="1"/>
</dbReference>
<keyword evidence="4" id="KW-0479">Metal-binding</keyword>
<protein>
    <submittedName>
        <fullName evidence="13">STE23</fullName>
    </submittedName>
</protein>
<dbReference type="GO" id="GO:0006508">
    <property type="term" value="P:proteolysis"/>
    <property type="evidence" value="ECO:0007669"/>
    <property type="project" value="UniProtKB-KW"/>
</dbReference>
<dbReference type="InterPro" id="IPR032632">
    <property type="entry name" value="Peptidase_M16_M"/>
</dbReference>
<dbReference type="InterPro" id="IPR011765">
    <property type="entry name" value="Pept_M16_N"/>
</dbReference>
<keyword evidence="5" id="KW-0378">Hydrolase</keyword>
<dbReference type="SUPFAM" id="SSF63411">
    <property type="entry name" value="LuxS/MPP-like metallohydrolase"/>
    <property type="match status" value="4"/>
</dbReference>
<feature type="domain" description="Peptidase M16 N-terminal" evidence="9">
    <location>
        <begin position="26"/>
        <end position="156"/>
    </location>
</feature>
<dbReference type="AlphaFoldDB" id="A0A1X0QK36"/>
<feature type="domain" description="Peptidase M16 C-terminal" evidence="10">
    <location>
        <begin position="182"/>
        <end position="346"/>
    </location>
</feature>
<dbReference type="PANTHER" id="PTHR43690:SF18">
    <property type="entry name" value="INSULIN-DEGRADING ENZYME-RELATED"/>
    <property type="match status" value="1"/>
</dbReference>
<comment type="caution">
    <text evidence="13">The sequence shown here is derived from an EMBL/GenBank/DDBJ whole genome shotgun (WGS) entry which is preliminary data.</text>
</comment>
<dbReference type="Pfam" id="PF05193">
    <property type="entry name" value="Peptidase_M16_C"/>
    <property type="match status" value="1"/>
</dbReference>
<accession>A0A1X0QK36</accession>
<dbReference type="Gene3D" id="3.30.830.10">
    <property type="entry name" value="Metalloenzyme, LuxS/M16 peptidase-like"/>
    <property type="match status" value="4"/>
</dbReference>
<evidence type="ECO:0000256" key="3">
    <source>
        <dbReference type="ARBA" id="ARBA00022670"/>
    </source>
</evidence>
<organism evidence="13 14">
    <name type="scientific">Hepatospora eriocheir</name>
    <dbReference type="NCBI Taxonomy" id="1081669"/>
    <lineage>
        <taxon>Eukaryota</taxon>
        <taxon>Fungi</taxon>
        <taxon>Fungi incertae sedis</taxon>
        <taxon>Microsporidia</taxon>
        <taxon>Hepatosporidae</taxon>
        <taxon>Hepatospora</taxon>
    </lineage>
</organism>
<evidence type="ECO:0000256" key="8">
    <source>
        <dbReference type="RuleBase" id="RU004447"/>
    </source>
</evidence>
<evidence type="ECO:0000256" key="1">
    <source>
        <dbReference type="ARBA" id="ARBA00001947"/>
    </source>
</evidence>
<dbReference type="InterPro" id="IPR007863">
    <property type="entry name" value="Peptidase_M16_C"/>
</dbReference>
<dbReference type="VEuPathDB" id="MicrosporidiaDB:HERIO_1218"/>
<feature type="domain" description="Coenzyme PQQ synthesis protein F-like C-terminal lobe" evidence="12">
    <location>
        <begin position="732"/>
        <end position="820"/>
    </location>
</feature>
<dbReference type="PROSITE" id="PS00143">
    <property type="entry name" value="INSULINASE"/>
    <property type="match status" value="1"/>
</dbReference>
<evidence type="ECO:0000259" key="12">
    <source>
        <dbReference type="Pfam" id="PF22456"/>
    </source>
</evidence>
<dbReference type="InterPro" id="IPR050626">
    <property type="entry name" value="Peptidase_M16"/>
</dbReference>